<evidence type="ECO:0000313" key="14">
    <source>
        <dbReference type="Proteomes" id="UP000320896"/>
    </source>
</evidence>
<sequence>MEKTQTGADLPQVVIEGYKVTVRVTDKPLSLTDVLDDLLGRQLEKI</sequence>
<dbReference type="Proteomes" id="UP000318940">
    <property type="component" value="Unassembled WGS sequence"/>
</dbReference>
<dbReference type="Proteomes" id="UP000311674">
    <property type="component" value="Unassembled WGS sequence"/>
</dbReference>
<evidence type="ECO:0000313" key="12">
    <source>
        <dbReference type="Proteomes" id="UP000315060"/>
    </source>
</evidence>
<evidence type="ECO:0000313" key="1">
    <source>
        <dbReference type="EMBL" id="CEX64931.1"/>
    </source>
</evidence>
<reference evidence="3 9" key="1">
    <citation type="submission" date="2015-03" db="EMBL/GenBank/DDBJ databases">
        <authorList>
            <person name="Murphy D."/>
        </authorList>
    </citation>
    <scope>NUCLEOTIDE SEQUENCE [LARGE SCALE GENOMIC DNA]</scope>
    <source>
        <strain evidence="3 9">SMRU1708</strain>
    </source>
</reference>
<reference evidence="7 11" key="3">
    <citation type="submission" date="2019-04" db="EMBL/GenBank/DDBJ databases">
        <authorList>
            <consortium name="Pathogen Informatics"/>
        </authorList>
    </citation>
    <scope>NUCLEOTIDE SEQUENCE [LARGE SCALE GENOMIC DNA]</scope>
    <source>
        <strain evidence="7 11">GPSC148</strain>
    </source>
</reference>
<evidence type="ECO:0000313" key="10">
    <source>
        <dbReference type="Proteomes" id="UP000048507"/>
    </source>
</evidence>
<evidence type="ECO:0000313" key="3">
    <source>
        <dbReference type="EMBL" id="COR94862.1"/>
    </source>
</evidence>
<dbReference type="Proteomes" id="UP000320896">
    <property type="component" value="Unassembled WGS sequence"/>
</dbReference>
<evidence type="ECO:0000313" key="2">
    <source>
        <dbReference type="EMBL" id="CKJ28035.1"/>
    </source>
</evidence>
<dbReference type="EMBL" id="VMWH01000058">
    <property type="protein sequence ID" value="TVW84670.1"/>
    <property type="molecule type" value="Genomic_DNA"/>
</dbReference>
<dbReference type="PATRIC" id="fig|1313.5270.peg.1086"/>
<evidence type="ECO:0000313" key="8">
    <source>
        <dbReference type="Proteomes" id="UP000045541"/>
    </source>
</evidence>
<reference evidence="12 13" key="4">
    <citation type="submission" date="2019-07" db="EMBL/GenBank/DDBJ databases">
        <authorList>
            <person name="Mohale T."/>
        </authorList>
    </citation>
    <scope>NUCLEOTIDE SEQUENCE [LARGE SCALE GENOMIC DNA]</scope>
    <source>
        <strain evidence="5 14">NTPn 126</strain>
        <strain evidence="4 13">NTPn 189</strain>
        <strain evidence="6 12">NTPn 59</strain>
    </source>
</reference>
<dbReference type="Proteomes" id="UP000045541">
    <property type="component" value="Unassembled WGS sequence"/>
</dbReference>
<dbReference type="EMBL" id="VMYC01000061">
    <property type="protein sequence ID" value="TVX70950.1"/>
    <property type="molecule type" value="Genomic_DNA"/>
</dbReference>
<protein>
    <submittedName>
        <fullName evidence="6">Uncharacterized protein</fullName>
    </submittedName>
</protein>
<dbReference type="EMBL" id="CABBMN010000020">
    <property type="protein sequence ID" value="VSC34164.1"/>
    <property type="molecule type" value="Genomic_DNA"/>
</dbReference>
<evidence type="ECO:0000313" key="13">
    <source>
        <dbReference type="Proteomes" id="UP000318940"/>
    </source>
</evidence>
<evidence type="ECO:0000313" key="9">
    <source>
        <dbReference type="Proteomes" id="UP000046095"/>
    </source>
</evidence>
<dbReference type="Proteomes" id="UP000048507">
    <property type="component" value="Unassembled WGS sequence"/>
</dbReference>
<name>A0A098ZI56_STREE</name>
<evidence type="ECO:0000313" key="11">
    <source>
        <dbReference type="Proteomes" id="UP000311674"/>
    </source>
</evidence>
<dbReference type="EMBL" id="CRVC01000038">
    <property type="protein sequence ID" value="COR94862.1"/>
    <property type="molecule type" value="Genomic_DNA"/>
</dbReference>
<evidence type="ECO:0000313" key="4">
    <source>
        <dbReference type="EMBL" id="TVW28877.1"/>
    </source>
</evidence>
<reference evidence="8 10" key="2">
    <citation type="submission" date="2015-03" db="EMBL/GenBank/DDBJ databases">
        <authorList>
            <consortium name="Pathogen Informatics"/>
            <person name="Murphy D."/>
        </authorList>
    </citation>
    <scope>NUCLEOTIDE SEQUENCE [LARGE SCALE GENOMIC DNA]</scope>
    <source>
        <strain evidence="2 8">0310</strain>
        <strain evidence="1">SMRU51</strain>
        <strain evidence="10">type strain: N</strain>
    </source>
</reference>
<dbReference type="RefSeq" id="WP_016397595.1">
    <property type="nucleotide sequence ID" value="NZ_CDQA01000036.1"/>
</dbReference>
<dbReference type="AlphaFoldDB" id="A0A098ZI56"/>
<dbReference type="Proteomes" id="UP000315060">
    <property type="component" value="Unassembled WGS sequence"/>
</dbReference>
<accession>A0A098ZI56</accession>
<evidence type="ECO:0000313" key="5">
    <source>
        <dbReference type="EMBL" id="TVW84670.1"/>
    </source>
</evidence>
<dbReference type="EMBL" id="CFFA01000015">
    <property type="protein sequence ID" value="CEX64931.1"/>
    <property type="molecule type" value="Genomic_DNA"/>
</dbReference>
<proteinExistence type="predicted"/>
<dbReference type="EMBL" id="VMVH01000010">
    <property type="protein sequence ID" value="TVW28877.1"/>
    <property type="molecule type" value="Genomic_DNA"/>
</dbReference>
<gene>
    <name evidence="6" type="ORF">AZJ28_03945</name>
    <name evidence="5" type="ORF">AZJ70_05745</name>
    <name evidence="4" type="ORF">AZK02_01225</name>
    <name evidence="1" type="ORF">ERS019209_01316</name>
    <name evidence="3" type="ORF">ERS021218_02079</name>
    <name evidence="2" type="ORF">ERS096071_01812</name>
    <name evidence="7" type="ORF">SAMEA3390019_02063</name>
</gene>
<dbReference type="EMBL" id="CMWB01000041">
    <property type="protein sequence ID" value="CKJ28035.1"/>
    <property type="molecule type" value="Genomic_DNA"/>
</dbReference>
<evidence type="ECO:0000313" key="7">
    <source>
        <dbReference type="EMBL" id="VSC34164.1"/>
    </source>
</evidence>
<evidence type="ECO:0000313" key="6">
    <source>
        <dbReference type="EMBL" id="TVX70950.1"/>
    </source>
</evidence>
<dbReference type="Proteomes" id="UP000046095">
    <property type="component" value="Unassembled WGS sequence"/>
</dbReference>
<organism evidence="6 12">
    <name type="scientific">Streptococcus pneumoniae</name>
    <dbReference type="NCBI Taxonomy" id="1313"/>
    <lineage>
        <taxon>Bacteria</taxon>
        <taxon>Bacillati</taxon>
        <taxon>Bacillota</taxon>
        <taxon>Bacilli</taxon>
        <taxon>Lactobacillales</taxon>
        <taxon>Streptococcaceae</taxon>
        <taxon>Streptococcus</taxon>
    </lineage>
</organism>